<proteinExistence type="predicted"/>
<keyword evidence="1" id="KW-0812">Transmembrane</keyword>
<dbReference type="Pfam" id="PF11204">
    <property type="entry name" value="DUF2985"/>
    <property type="match status" value="1"/>
</dbReference>
<keyword evidence="3" id="KW-1185">Reference proteome</keyword>
<keyword evidence="1" id="KW-0472">Membrane</keyword>
<evidence type="ECO:0000313" key="2">
    <source>
        <dbReference type="EMBL" id="OQE39047.1"/>
    </source>
</evidence>
<evidence type="ECO:0000256" key="1">
    <source>
        <dbReference type="SAM" id="Phobius"/>
    </source>
</evidence>
<protein>
    <submittedName>
        <fullName evidence="2">Uncharacterized protein</fullName>
    </submittedName>
</protein>
<sequence>MTNGQSSQPENQDILTANPAMPIVRTTGRTLRSTSVSTVTRLLEYNPSGGMWQATGTAIAHAPNVTDLRSPDEIFFDVHGRGMRRVSTHGGAIIRSAMAPTTDLEPLHDDQKLAGAVKSIPRPSFNHPKRNQAHIHPKVSWTDASKKGSIAAWRFILTPTGVFIVAYGLNVIAWGAMLFFLLLDVGSMSKERKEVWIEIDSQILNGLFCLTSWGLAPWRVRDTYWLLMWHFGSAETSKKSIMQLAKQNSSWFRICDSDSGECETLTGKIAPPTKTWKMDFVVINMLLNTMFQIGMATFMWVYNRHNRPAFGVGLFIGLGCFSSLLAGITSWWEGRKVKRIEGAFFETHVEEKQESIEA</sequence>
<dbReference type="Proteomes" id="UP000191500">
    <property type="component" value="Unassembled WGS sequence"/>
</dbReference>
<gene>
    <name evidence="2" type="ORF">PENCOP_c007G05512</name>
</gene>
<keyword evidence="1" id="KW-1133">Transmembrane helix</keyword>
<dbReference type="PANTHER" id="PTHR35872:SF1">
    <property type="entry name" value="ALPHA-L-RHAMNOSIDASE C"/>
    <property type="match status" value="1"/>
</dbReference>
<feature type="transmembrane region" description="Helical" evidence="1">
    <location>
        <begin position="308"/>
        <end position="332"/>
    </location>
</feature>
<reference evidence="3" key="1">
    <citation type="journal article" date="2017" name="Nat. Microbiol.">
        <title>Global analysis of biosynthetic gene clusters reveals vast potential of secondary metabolite production in Penicillium species.</title>
        <authorList>
            <person name="Nielsen J.C."/>
            <person name="Grijseels S."/>
            <person name="Prigent S."/>
            <person name="Ji B."/>
            <person name="Dainat J."/>
            <person name="Nielsen K.F."/>
            <person name="Frisvad J.C."/>
            <person name="Workman M."/>
            <person name="Nielsen J."/>
        </authorList>
    </citation>
    <scope>NUCLEOTIDE SEQUENCE [LARGE SCALE GENOMIC DNA]</scope>
    <source>
        <strain evidence="3">IBT 31321</strain>
    </source>
</reference>
<organism evidence="2 3">
    <name type="scientific">Penicillium coprophilum</name>
    <dbReference type="NCBI Taxonomy" id="36646"/>
    <lineage>
        <taxon>Eukaryota</taxon>
        <taxon>Fungi</taxon>
        <taxon>Dikarya</taxon>
        <taxon>Ascomycota</taxon>
        <taxon>Pezizomycotina</taxon>
        <taxon>Eurotiomycetes</taxon>
        <taxon>Eurotiomycetidae</taxon>
        <taxon>Eurotiales</taxon>
        <taxon>Aspergillaceae</taxon>
        <taxon>Penicillium</taxon>
    </lineage>
</organism>
<dbReference type="EMBL" id="MDDG01000007">
    <property type="protein sequence ID" value="OQE39047.1"/>
    <property type="molecule type" value="Genomic_DNA"/>
</dbReference>
<dbReference type="STRING" id="36646.A0A1V6UKT1"/>
<comment type="caution">
    <text evidence="2">The sequence shown here is derived from an EMBL/GenBank/DDBJ whole genome shotgun (WGS) entry which is preliminary data.</text>
</comment>
<dbReference type="InterPro" id="IPR021369">
    <property type="entry name" value="DUF2985"/>
</dbReference>
<accession>A0A1V6UKT1</accession>
<feature type="transmembrane region" description="Helical" evidence="1">
    <location>
        <begin position="280"/>
        <end position="302"/>
    </location>
</feature>
<feature type="transmembrane region" description="Helical" evidence="1">
    <location>
        <begin position="155"/>
        <end position="183"/>
    </location>
</feature>
<name>A0A1V6UKT1_9EURO</name>
<dbReference type="PANTHER" id="PTHR35872">
    <property type="entry name" value="INTEGRAL MEMBRANE PROTEIN (AFU_ORTHOLOGUE AFUA_5G07110)"/>
    <property type="match status" value="1"/>
</dbReference>
<dbReference type="AlphaFoldDB" id="A0A1V6UKT1"/>
<evidence type="ECO:0000313" key="3">
    <source>
        <dbReference type="Proteomes" id="UP000191500"/>
    </source>
</evidence>